<evidence type="ECO:0000256" key="6">
    <source>
        <dbReference type="SAM" id="MobiDB-lite"/>
    </source>
</evidence>
<comment type="similarity">
    <text evidence="4 5">Belongs to the small heat shock protein (HSP20) family.</text>
</comment>
<feature type="transmembrane region" description="Helical" evidence="7">
    <location>
        <begin position="194"/>
        <end position="212"/>
    </location>
</feature>
<feature type="region of interest" description="Disordered" evidence="6">
    <location>
        <begin position="1"/>
        <end position="31"/>
    </location>
</feature>
<evidence type="ECO:0000256" key="7">
    <source>
        <dbReference type="SAM" id="Phobius"/>
    </source>
</evidence>
<keyword evidence="2" id="KW-1003">Cell membrane</keyword>
<keyword evidence="7" id="KW-0812">Transmembrane</keyword>
<comment type="subcellular location">
    <subcellularLocation>
        <location evidence="1">Cell membrane</location>
        <topology evidence="1">Single-pass membrane protein</topology>
    </subcellularLocation>
</comment>
<evidence type="ECO:0000256" key="2">
    <source>
        <dbReference type="ARBA" id="ARBA00022475"/>
    </source>
</evidence>
<dbReference type="EMBL" id="CP097510">
    <property type="protein sequence ID" value="URE25317.1"/>
    <property type="molecule type" value="Genomic_DNA"/>
</dbReference>
<feature type="compositionally biased region" description="Basic and acidic residues" evidence="6">
    <location>
        <begin position="18"/>
        <end position="31"/>
    </location>
</feature>
<protein>
    <submittedName>
        <fullName evidence="9">Hsp20/alpha crystallin family</fullName>
    </submittedName>
</protein>
<dbReference type="PROSITE" id="PS01031">
    <property type="entry name" value="SHSP"/>
    <property type="match status" value="1"/>
</dbReference>
<dbReference type="InterPro" id="IPR002068">
    <property type="entry name" value="A-crystallin/Hsp20_dom"/>
</dbReference>
<dbReference type="GO" id="GO:0034605">
    <property type="term" value="P:cellular response to heat"/>
    <property type="evidence" value="ECO:0007669"/>
    <property type="project" value="TreeGrafter"/>
</dbReference>
<evidence type="ECO:0000256" key="1">
    <source>
        <dbReference type="ARBA" id="ARBA00004162"/>
    </source>
</evidence>
<feature type="compositionally biased region" description="Basic and acidic residues" evidence="6">
    <location>
        <begin position="132"/>
        <end position="147"/>
    </location>
</feature>
<evidence type="ECO:0000256" key="4">
    <source>
        <dbReference type="PROSITE-ProRule" id="PRU00285"/>
    </source>
</evidence>
<feature type="domain" description="SHSP" evidence="8">
    <location>
        <begin position="30"/>
        <end position="134"/>
    </location>
</feature>
<dbReference type="OrthoDB" id="1431247at2759"/>
<organism evidence="9 10">
    <name type="scientific">Musa troglodytarum</name>
    <name type="common">fe'i banana</name>
    <dbReference type="NCBI Taxonomy" id="320322"/>
    <lineage>
        <taxon>Eukaryota</taxon>
        <taxon>Viridiplantae</taxon>
        <taxon>Streptophyta</taxon>
        <taxon>Embryophyta</taxon>
        <taxon>Tracheophyta</taxon>
        <taxon>Spermatophyta</taxon>
        <taxon>Magnoliopsida</taxon>
        <taxon>Liliopsida</taxon>
        <taxon>Zingiberales</taxon>
        <taxon>Musaceae</taxon>
        <taxon>Musa</taxon>
    </lineage>
</organism>
<keyword evidence="7" id="KW-1133">Transmembrane helix</keyword>
<evidence type="ECO:0000256" key="3">
    <source>
        <dbReference type="ARBA" id="ARBA00022821"/>
    </source>
</evidence>
<name>A0A9E7H879_9LILI</name>
<dbReference type="SUPFAM" id="SSF49764">
    <property type="entry name" value="HSP20-like chaperones"/>
    <property type="match status" value="1"/>
</dbReference>
<evidence type="ECO:0000259" key="8">
    <source>
        <dbReference type="PROSITE" id="PS01031"/>
    </source>
</evidence>
<dbReference type="Gene3D" id="2.60.40.790">
    <property type="match status" value="1"/>
</dbReference>
<keyword evidence="7" id="KW-0472">Membrane</keyword>
<reference evidence="9" key="1">
    <citation type="submission" date="2022-05" db="EMBL/GenBank/DDBJ databases">
        <title>The Musa troglodytarum L. genome provides insights into the mechanism of non-climacteric behaviour and enrichment of carotenoids.</title>
        <authorList>
            <person name="Wang J."/>
        </authorList>
    </citation>
    <scope>NUCLEOTIDE SEQUENCE</scope>
    <source>
        <tissue evidence="9">Leaf</tissue>
    </source>
</reference>
<dbReference type="AlphaFoldDB" id="A0A9E7H879"/>
<evidence type="ECO:0000256" key="5">
    <source>
        <dbReference type="RuleBase" id="RU003616"/>
    </source>
</evidence>
<gene>
    <name evidence="9" type="ORF">MUK42_03180</name>
</gene>
<keyword evidence="10" id="KW-1185">Reference proteome</keyword>
<dbReference type="Proteomes" id="UP001055439">
    <property type="component" value="Chromosome 8"/>
</dbReference>
<evidence type="ECO:0000313" key="9">
    <source>
        <dbReference type="EMBL" id="URE25317.1"/>
    </source>
</evidence>
<evidence type="ECO:0000313" key="10">
    <source>
        <dbReference type="Proteomes" id="UP001055439"/>
    </source>
</evidence>
<proteinExistence type="inferred from homology"/>
<dbReference type="CDD" id="cd06464">
    <property type="entry name" value="ACD_sHsps-like"/>
    <property type="match status" value="1"/>
</dbReference>
<sequence>MSSISTHPIHSHLRCKPRGQEMDTKPPADRSYTELNPLVDWVRGRTSDGILIHLPGFKREQVKVQIDNHGTLRTSGERPLDAKQWSRFWKDFQLPDNCKVNDVRAKFEDEMLQVHIPKLVVGGNAALPQPAEAREPQSKEKAANKQEIEDDKSIDEKKAAQPASPKKMTADGGGDRSGGMSSIYMRLGEARKTLLTNVAVAFLVLFVLGLYLKYKFTKAETS</sequence>
<dbReference type="PANTHER" id="PTHR43670:SF114">
    <property type="entry name" value="OS05G0592000 PROTEIN"/>
    <property type="match status" value="1"/>
</dbReference>
<dbReference type="PANTHER" id="PTHR43670">
    <property type="entry name" value="HEAT SHOCK PROTEIN 26"/>
    <property type="match status" value="1"/>
</dbReference>
<dbReference type="Pfam" id="PF00011">
    <property type="entry name" value="HSP20"/>
    <property type="match status" value="1"/>
</dbReference>
<dbReference type="GO" id="GO:0006952">
    <property type="term" value="P:defense response"/>
    <property type="evidence" value="ECO:0007669"/>
    <property type="project" value="UniProtKB-KW"/>
</dbReference>
<keyword evidence="3" id="KW-0611">Plant defense</keyword>
<dbReference type="InterPro" id="IPR008978">
    <property type="entry name" value="HSP20-like_chaperone"/>
</dbReference>
<accession>A0A9E7H879</accession>
<feature type="region of interest" description="Disordered" evidence="6">
    <location>
        <begin position="128"/>
        <end position="176"/>
    </location>
</feature>
<dbReference type="GO" id="GO:0005886">
    <property type="term" value="C:plasma membrane"/>
    <property type="evidence" value="ECO:0007669"/>
    <property type="project" value="UniProtKB-SubCell"/>
</dbReference>